<evidence type="ECO:0000313" key="3">
    <source>
        <dbReference type="EMBL" id="KAE9022048.1"/>
    </source>
</evidence>
<comment type="caution">
    <text evidence="3">The sequence shown here is derived from an EMBL/GenBank/DDBJ whole genome shotgun (WGS) entry which is preliminary data.</text>
</comment>
<sequence>MAKCLGFSIVTCTLSMRASCANASSCWLVLVGRCEHLHRVRQLLQAGAGERRQLRGLHARRVQVPQRTSPQSAPHWTPHGSSDLSHDRPSLYAR</sequence>
<gene>
    <name evidence="3" type="ORF">PR002_g12076</name>
</gene>
<feature type="chain" id="PRO_5025478841" description="RxLR effector protein" evidence="2">
    <location>
        <begin position="24"/>
        <end position="94"/>
    </location>
</feature>
<protein>
    <recommendedName>
        <fullName evidence="5">RxLR effector protein</fullName>
    </recommendedName>
</protein>
<dbReference type="AlphaFoldDB" id="A0A6A3LV35"/>
<feature type="compositionally biased region" description="Polar residues" evidence="1">
    <location>
        <begin position="65"/>
        <end position="83"/>
    </location>
</feature>
<evidence type="ECO:0000256" key="1">
    <source>
        <dbReference type="SAM" id="MobiDB-lite"/>
    </source>
</evidence>
<evidence type="ECO:0008006" key="5">
    <source>
        <dbReference type="Google" id="ProtNLM"/>
    </source>
</evidence>
<dbReference type="Proteomes" id="UP000435112">
    <property type="component" value="Unassembled WGS sequence"/>
</dbReference>
<keyword evidence="2" id="KW-0732">Signal</keyword>
<evidence type="ECO:0000313" key="4">
    <source>
        <dbReference type="Proteomes" id="UP000435112"/>
    </source>
</evidence>
<accession>A0A6A3LV35</accession>
<reference evidence="3 4" key="1">
    <citation type="submission" date="2018-09" db="EMBL/GenBank/DDBJ databases">
        <title>Genomic investigation of the strawberry pathogen Phytophthora fragariae indicates pathogenicity is determined by transcriptional variation in three key races.</title>
        <authorList>
            <person name="Adams T.M."/>
            <person name="Armitage A.D."/>
            <person name="Sobczyk M.K."/>
            <person name="Bates H.J."/>
            <person name="Dunwell J.M."/>
            <person name="Nellist C.F."/>
            <person name="Harrison R.J."/>
        </authorList>
    </citation>
    <scope>NUCLEOTIDE SEQUENCE [LARGE SCALE GENOMIC DNA]</scope>
    <source>
        <strain evidence="3 4">SCRP324</strain>
    </source>
</reference>
<organism evidence="3 4">
    <name type="scientific">Phytophthora rubi</name>
    <dbReference type="NCBI Taxonomy" id="129364"/>
    <lineage>
        <taxon>Eukaryota</taxon>
        <taxon>Sar</taxon>
        <taxon>Stramenopiles</taxon>
        <taxon>Oomycota</taxon>
        <taxon>Peronosporomycetes</taxon>
        <taxon>Peronosporales</taxon>
        <taxon>Peronosporaceae</taxon>
        <taxon>Phytophthora</taxon>
    </lineage>
</organism>
<proteinExistence type="predicted"/>
<feature type="region of interest" description="Disordered" evidence="1">
    <location>
        <begin position="55"/>
        <end position="94"/>
    </location>
</feature>
<dbReference type="EMBL" id="QXFU01000747">
    <property type="protein sequence ID" value="KAE9022048.1"/>
    <property type="molecule type" value="Genomic_DNA"/>
</dbReference>
<feature type="signal peptide" evidence="2">
    <location>
        <begin position="1"/>
        <end position="23"/>
    </location>
</feature>
<name>A0A6A3LV35_9STRA</name>
<feature type="compositionally biased region" description="Basic and acidic residues" evidence="1">
    <location>
        <begin position="84"/>
        <end position="94"/>
    </location>
</feature>
<evidence type="ECO:0000256" key="2">
    <source>
        <dbReference type="SAM" id="SignalP"/>
    </source>
</evidence>